<dbReference type="GO" id="GO:0045944">
    <property type="term" value="P:positive regulation of transcription by RNA polymerase II"/>
    <property type="evidence" value="ECO:0007669"/>
    <property type="project" value="TreeGrafter"/>
</dbReference>
<dbReference type="GO" id="GO:0061564">
    <property type="term" value="P:axon development"/>
    <property type="evidence" value="ECO:0007669"/>
    <property type="project" value="TreeGrafter"/>
</dbReference>
<dbReference type="EMBL" id="PZQS01000008">
    <property type="protein sequence ID" value="PVD26717.1"/>
    <property type="molecule type" value="Genomic_DNA"/>
</dbReference>
<comment type="caution">
    <text evidence="3">The sequence shown here is derived from an EMBL/GenBank/DDBJ whole genome shotgun (WGS) entry which is preliminary data.</text>
</comment>
<evidence type="ECO:0000259" key="2">
    <source>
        <dbReference type="PROSITE" id="PS50888"/>
    </source>
</evidence>
<feature type="domain" description="BHLH" evidence="2">
    <location>
        <begin position="84"/>
        <end position="157"/>
    </location>
</feature>
<dbReference type="SMART" id="SM00353">
    <property type="entry name" value="HLH"/>
    <property type="match status" value="1"/>
</dbReference>
<dbReference type="PROSITE" id="PS50888">
    <property type="entry name" value="BHLH"/>
    <property type="match status" value="1"/>
</dbReference>
<name>A0A2T7NZX0_POMCA</name>
<dbReference type="GO" id="GO:0003700">
    <property type="term" value="F:DNA-binding transcription factor activity"/>
    <property type="evidence" value="ECO:0007669"/>
    <property type="project" value="TreeGrafter"/>
</dbReference>
<keyword evidence="4" id="KW-1185">Reference proteome</keyword>
<dbReference type="GO" id="GO:0046983">
    <property type="term" value="F:protein dimerization activity"/>
    <property type="evidence" value="ECO:0007669"/>
    <property type="project" value="InterPro"/>
</dbReference>
<evidence type="ECO:0000313" key="4">
    <source>
        <dbReference type="Proteomes" id="UP000245119"/>
    </source>
</evidence>
<dbReference type="SUPFAM" id="SSF47459">
    <property type="entry name" value="HLH, helix-loop-helix DNA-binding domain"/>
    <property type="match status" value="1"/>
</dbReference>
<gene>
    <name evidence="3" type="ORF">C0Q70_14395</name>
</gene>
<dbReference type="GO" id="GO:0005634">
    <property type="term" value="C:nucleus"/>
    <property type="evidence" value="ECO:0007669"/>
    <property type="project" value="TreeGrafter"/>
</dbReference>
<dbReference type="GO" id="GO:0070888">
    <property type="term" value="F:E-box binding"/>
    <property type="evidence" value="ECO:0007669"/>
    <property type="project" value="TreeGrafter"/>
</dbReference>
<feature type="compositionally biased region" description="Low complexity" evidence="1">
    <location>
        <begin position="121"/>
        <end position="137"/>
    </location>
</feature>
<accession>A0A2T7NZX0</accession>
<protein>
    <recommendedName>
        <fullName evidence="2">BHLH domain-containing protein</fullName>
    </recommendedName>
</protein>
<reference evidence="3 4" key="1">
    <citation type="submission" date="2018-04" db="EMBL/GenBank/DDBJ databases">
        <title>The genome of golden apple snail Pomacea canaliculata provides insight into stress tolerance and invasive adaptation.</title>
        <authorList>
            <person name="Liu C."/>
            <person name="Liu B."/>
            <person name="Ren Y."/>
            <person name="Zhang Y."/>
            <person name="Wang H."/>
            <person name="Li S."/>
            <person name="Jiang F."/>
            <person name="Yin L."/>
            <person name="Zhang G."/>
            <person name="Qian W."/>
            <person name="Fan W."/>
        </authorList>
    </citation>
    <scope>NUCLEOTIDE SEQUENCE [LARGE SCALE GENOMIC DNA]</scope>
    <source>
        <strain evidence="3">SZHN2017</strain>
        <tissue evidence="3">Muscle</tissue>
    </source>
</reference>
<dbReference type="InterPro" id="IPR050359">
    <property type="entry name" value="bHLH_transcription_factors"/>
</dbReference>
<dbReference type="InterPro" id="IPR036638">
    <property type="entry name" value="HLH_DNA-bd_sf"/>
</dbReference>
<feature type="compositionally biased region" description="Low complexity" evidence="1">
    <location>
        <begin position="178"/>
        <end position="195"/>
    </location>
</feature>
<organism evidence="3 4">
    <name type="scientific">Pomacea canaliculata</name>
    <name type="common">Golden apple snail</name>
    <dbReference type="NCBI Taxonomy" id="400727"/>
    <lineage>
        <taxon>Eukaryota</taxon>
        <taxon>Metazoa</taxon>
        <taxon>Spiralia</taxon>
        <taxon>Lophotrochozoa</taxon>
        <taxon>Mollusca</taxon>
        <taxon>Gastropoda</taxon>
        <taxon>Caenogastropoda</taxon>
        <taxon>Architaenioglossa</taxon>
        <taxon>Ampullarioidea</taxon>
        <taxon>Ampullariidae</taxon>
        <taxon>Pomacea</taxon>
    </lineage>
</organism>
<dbReference type="PANTHER" id="PTHR19290">
    <property type="entry name" value="BASIC HELIX-LOOP-HELIX PROTEIN NEUROGENIN-RELATED"/>
    <property type="match status" value="1"/>
</dbReference>
<evidence type="ECO:0000256" key="1">
    <source>
        <dbReference type="SAM" id="MobiDB-lite"/>
    </source>
</evidence>
<feature type="region of interest" description="Disordered" evidence="1">
    <location>
        <begin position="121"/>
        <end position="140"/>
    </location>
</feature>
<dbReference type="OMA" id="TCESSTW"/>
<dbReference type="Pfam" id="PF00010">
    <property type="entry name" value="HLH"/>
    <property type="match status" value="1"/>
</dbReference>
<dbReference type="Proteomes" id="UP000245119">
    <property type="component" value="Linkage Group LG8"/>
</dbReference>
<proteinExistence type="predicted"/>
<feature type="region of interest" description="Disordered" evidence="1">
    <location>
        <begin position="178"/>
        <end position="204"/>
    </location>
</feature>
<dbReference type="AlphaFoldDB" id="A0A2T7NZX0"/>
<feature type="compositionally biased region" description="Gly residues" evidence="1">
    <location>
        <begin position="1"/>
        <end position="11"/>
    </location>
</feature>
<sequence length="255" mass="27350">MESSSSGGGDEGSSTSLGSATETRAAGGNSASSPCDTGIQVGTLRGDKYNLRKSSLRIRVEVERKQQQPRQKKPKSRPPPLSKYRRRSANARERCRMKEMNEAYEELKKVLPHLALGTCESSTWDSGTSSSRQTDSSNNKPTKVAVLRVAINYIAALRGLLGYDDNNSSTSHNLCSDDLGSDAASTSAASTTGTSGDEESLLSSDMEATVSDLTEYYGVANFLSPDLTPDLLEPDLTLTLSPEEELCLELVADVL</sequence>
<dbReference type="OrthoDB" id="10063280at2759"/>
<dbReference type="InterPro" id="IPR011598">
    <property type="entry name" value="bHLH_dom"/>
</dbReference>
<evidence type="ECO:0000313" key="3">
    <source>
        <dbReference type="EMBL" id="PVD26717.1"/>
    </source>
</evidence>
<feature type="region of interest" description="Disordered" evidence="1">
    <location>
        <begin position="1"/>
        <end position="93"/>
    </location>
</feature>
<dbReference type="Gene3D" id="4.10.280.10">
    <property type="entry name" value="Helix-loop-helix DNA-binding domain"/>
    <property type="match status" value="1"/>
</dbReference>
<dbReference type="GO" id="GO:0007423">
    <property type="term" value="P:sensory organ development"/>
    <property type="evidence" value="ECO:0007669"/>
    <property type="project" value="TreeGrafter"/>
</dbReference>